<name>A0AAW3NGL2_9BURK</name>
<feature type="compositionally biased region" description="Polar residues" evidence="1">
    <location>
        <begin position="138"/>
        <end position="167"/>
    </location>
</feature>
<evidence type="ECO:0000256" key="1">
    <source>
        <dbReference type="SAM" id="MobiDB-lite"/>
    </source>
</evidence>
<gene>
    <name evidence="2" type="ORF">WK53_31795</name>
</gene>
<dbReference type="AlphaFoldDB" id="A0AAW3NGL2"/>
<dbReference type="Pfam" id="PF05488">
    <property type="entry name" value="PAAR_motif"/>
    <property type="match status" value="1"/>
</dbReference>
<feature type="region of interest" description="Disordered" evidence="1">
    <location>
        <begin position="138"/>
        <end position="179"/>
    </location>
</feature>
<comment type="caution">
    <text evidence="2">The sequence shown here is derived from an EMBL/GenBank/DDBJ whole genome shotgun (WGS) entry which is preliminary data.</text>
</comment>
<sequence>MGFAFIREGDTTSHGGRVLACDPTNTVDGKALALLGDMVSCPRCGGVYPIVKIKSNLNMTFNGRPVASDGDMTACGATLIASQGTATASPTSGAGAPVGGGKSVVAQNDGTYRGRFQLVDDQTRAPLVNHPYTITSADGQKIQGTTDANGHTDWLNSQQASSLTFSQSGSAGSAGASEA</sequence>
<proteinExistence type="predicted"/>
<feature type="compositionally biased region" description="Low complexity" evidence="1">
    <location>
        <begin position="168"/>
        <end position="179"/>
    </location>
</feature>
<dbReference type="InterPro" id="IPR008727">
    <property type="entry name" value="PAAR_motif"/>
</dbReference>
<evidence type="ECO:0000313" key="2">
    <source>
        <dbReference type="EMBL" id="KVT56538.1"/>
    </source>
</evidence>
<evidence type="ECO:0008006" key="4">
    <source>
        <dbReference type="Google" id="ProtNLM"/>
    </source>
</evidence>
<accession>A0AAW3NGL2</accession>
<reference evidence="2 3" key="1">
    <citation type="submission" date="2015-11" db="EMBL/GenBank/DDBJ databases">
        <title>Expanding the genomic diversity of Burkholderia species for the development of highly accurate diagnostics.</title>
        <authorList>
            <person name="Sahl J."/>
            <person name="Keim P."/>
            <person name="Wagner D."/>
        </authorList>
    </citation>
    <scope>NUCLEOTIDE SEQUENCE [LARGE SCALE GENOMIC DNA]</scope>
    <source>
        <strain evidence="2 3">MSMB1137WGS</strain>
    </source>
</reference>
<dbReference type="CDD" id="cd14744">
    <property type="entry name" value="PAAR_CT_2"/>
    <property type="match status" value="1"/>
</dbReference>
<evidence type="ECO:0000313" key="3">
    <source>
        <dbReference type="Proteomes" id="UP000056732"/>
    </source>
</evidence>
<dbReference type="RefSeq" id="WP_059927811.1">
    <property type="nucleotide sequence ID" value="NZ_LPDO01000054.1"/>
</dbReference>
<dbReference type="Gene3D" id="2.60.200.60">
    <property type="match status" value="1"/>
</dbReference>
<protein>
    <recommendedName>
        <fullName evidence="4">PAAR domain-containing protein</fullName>
    </recommendedName>
</protein>
<organism evidence="2 3">
    <name type="scientific">Burkholderia ubonensis</name>
    <dbReference type="NCBI Taxonomy" id="101571"/>
    <lineage>
        <taxon>Bacteria</taxon>
        <taxon>Pseudomonadati</taxon>
        <taxon>Pseudomonadota</taxon>
        <taxon>Betaproteobacteria</taxon>
        <taxon>Burkholderiales</taxon>
        <taxon>Burkholderiaceae</taxon>
        <taxon>Burkholderia</taxon>
        <taxon>Burkholderia cepacia complex</taxon>
    </lineage>
</organism>
<dbReference type="Proteomes" id="UP000056732">
    <property type="component" value="Unassembled WGS sequence"/>
</dbReference>
<dbReference type="EMBL" id="LPDO01000054">
    <property type="protein sequence ID" value="KVT56538.1"/>
    <property type="molecule type" value="Genomic_DNA"/>
</dbReference>